<dbReference type="HOGENOM" id="CLU_2982020_0_0_1"/>
<reference evidence="1 3" key="2">
    <citation type="journal article" date="2014" name="BMC Genomics">
        <title>An improved genome release (version Mt4.0) for the model legume Medicago truncatula.</title>
        <authorList>
            <person name="Tang H."/>
            <person name="Krishnakumar V."/>
            <person name="Bidwell S."/>
            <person name="Rosen B."/>
            <person name="Chan A."/>
            <person name="Zhou S."/>
            <person name="Gentzbittel L."/>
            <person name="Childs K.L."/>
            <person name="Yandell M."/>
            <person name="Gundlach H."/>
            <person name="Mayer K.F."/>
            <person name="Schwartz D.C."/>
            <person name="Town C.D."/>
        </authorList>
    </citation>
    <scope>GENOME REANNOTATION</scope>
    <source>
        <strain evidence="2 3">cv. Jemalong A17</strain>
    </source>
</reference>
<dbReference type="EMBL" id="CM001217">
    <property type="protein sequence ID" value="AES59614.1"/>
    <property type="molecule type" value="Genomic_DNA"/>
</dbReference>
<reference evidence="1 3" key="1">
    <citation type="journal article" date="2011" name="Nature">
        <title>The Medicago genome provides insight into the evolution of rhizobial symbioses.</title>
        <authorList>
            <person name="Young N.D."/>
            <person name="Debelle F."/>
            <person name="Oldroyd G.E."/>
            <person name="Geurts R."/>
            <person name="Cannon S.B."/>
            <person name="Udvardi M.K."/>
            <person name="Benedito V.A."/>
            <person name="Mayer K.F."/>
            <person name="Gouzy J."/>
            <person name="Schoof H."/>
            <person name="Van de Peer Y."/>
            <person name="Proost S."/>
            <person name="Cook D.R."/>
            <person name="Meyers B.C."/>
            <person name="Spannagl M."/>
            <person name="Cheung F."/>
            <person name="De Mita S."/>
            <person name="Krishnakumar V."/>
            <person name="Gundlach H."/>
            <person name="Zhou S."/>
            <person name="Mudge J."/>
            <person name="Bharti A.K."/>
            <person name="Murray J.D."/>
            <person name="Naoumkina M.A."/>
            <person name="Rosen B."/>
            <person name="Silverstein K.A."/>
            <person name="Tang H."/>
            <person name="Rombauts S."/>
            <person name="Zhao P.X."/>
            <person name="Zhou P."/>
            <person name="Barbe V."/>
            <person name="Bardou P."/>
            <person name="Bechner M."/>
            <person name="Bellec A."/>
            <person name="Berger A."/>
            <person name="Berges H."/>
            <person name="Bidwell S."/>
            <person name="Bisseling T."/>
            <person name="Choisne N."/>
            <person name="Couloux A."/>
            <person name="Denny R."/>
            <person name="Deshpande S."/>
            <person name="Dai X."/>
            <person name="Doyle J.J."/>
            <person name="Dudez A.M."/>
            <person name="Farmer A.D."/>
            <person name="Fouteau S."/>
            <person name="Franken C."/>
            <person name="Gibelin C."/>
            <person name="Gish J."/>
            <person name="Goldstein S."/>
            <person name="Gonzalez A.J."/>
            <person name="Green P.J."/>
            <person name="Hallab A."/>
            <person name="Hartog M."/>
            <person name="Hua A."/>
            <person name="Humphray S.J."/>
            <person name="Jeong D.H."/>
            <person name="Jing Y."/>
            <person name="Jocker A."/>
            <person name="Kenton S.M."/>
            <person name="Kim D.J."/>
            <person name="Klee K."/>
            <person name="Lai H."/>
            <person name="Lang C."/>
            <person name="Lin S."/>
            <person name="Macmil S.L."/>
            <person name="Magdelenat G."/>
            <person name="Matthews L."/>
            <person name="McCorrison J."/>
            <person name="Monaghan E.L."/>
            <person name="Mun J.H."/>
            <person name="Najar F.Z."/>
            <person name="Nicholson C."/>
            <person name="Noirot C."/>
            <person name="O'Bleness M."/>
            <person name="Paule C.R."/>
            <person name="Poulain J."/>
            <person name="Prion F."/>
            <person name="Qin B."/>
            <person name="Qu C."/>
            <person name="Retzel E.F."/>
            <person name="Riddle C."/>
            <person name="Sallet E."/>
            <person name="Samain S."/>
            <person name="Samson N."/>
            <person name="Sanders I."/>
            <person name="Saurat O."/>
            <person name="Scarpelli C."/>
            <person name="Schiex T."/>
            <person name="Segurens B."/>
            <person name="Severin A.J."/>
            <person name="Sherrier D.J."/>
            <person name="Shi R."/>
            <person name="Sims S."/>
            <person name="Singer S.R."/>
            <person name="Sinharoy S."/>
            <person name="Sterck L."/>
            <person name="Viollet A."/>
            <person name="Wang B.B."/>
            <person name="Wang K."/>
            <person name="Wang M."/>
            <person name="Wang X."/>
            <person name="Warfsmann J."/>
            <person name="Weissenbach J."/>
            <person name="White D.D."/>
            <person name="White J.D."/>
            <person name="Wiley G.B."/>
            <person name="Wincker P."/>
            <person name="Xing Y."/>
            <person name="Yang L."/>
            <person name="Yao Z."/>
            <person name="Ying F."/>
            <person name="Zhai J."/>
            <person name="Zhou L."/>
            <person name="Zuber A."/>
            <person name="Denarie J."/>
            <person name="Dixon R.A."/>
            <person name="May G.D."/>
            <person name="Schwartz D.C."/>
            <person name="Rogers J."/>
            <person name="Quetier F."/>
            <person name="Town C.D."/>
            <person name="Roe B.A."/>
        </authorList>
    </citation>
    <scope>NUCLEOTIDE SEQUENCE [LARGE SCALE GENOMIC DNA]</scope>
    <source>
        <strain evidence="1">A17</strain>
        <strain evidence="2 3">cv. Jemalong A17</strain>
    </source>
</reference>
<evidence type="ECO:0000313" key="1">
    <source>
        <dbReference type="EMBL" id="AES59614.1"/>
    </source>
</evidence>
<name>G7I5X4_MEDTR</name>
<proteinExistence type="predicted"/>
<keyword evidence="3" id="KW-1185">Reference proteome</keyword>
<reference evidence="2" key="3">
    <citation type="submission" date="2015-04" db="UniProtKB">
        <authorList>
            <consortium name="EnsemblPlants"/>
        </authorList>
    </citation>
    <scope>IDENTIFICATION</scope>
    <source>
        <strain evidence="2">cv. Jemalong A17</strain>
    </source>
</reference>
<accession>G7I5X4</accession>
<gene>
    <name evidence="1" type="ordered locus">MTR_1g023390</name>
</gene>
<dbReference type="PaxDb" id="3880-AES59614"/>
<dbReference type="AlphaFoldDB" id="G7I5X4"/>
<evidence type="ECO:0000313" key="2">
    <source>
        <dbReference type="EnsemblPlants" id="AES59614"/>
    </source>
</evidence>
<sequence length="58" mass="6773">MVQIISVFLEETNVLYWFSEIYKAGHLKPNVISSWPQLIELFAFDKKMQSHKSNVLSS</sequence>
<dbReference type="EnsemblPlants" id="AES59614">
    <property type="protein sequence ID" value="AES59614"/>
    <property type="gene ID" value="MTR_1g023390"/>
</dbReference>
<dbReference type="Proteomes" id="UP000002051">
    <property type="component" value="Unassembled WGS sequence"/>
</dbReference>
<organism evidence="1 3">
    <name type="scientific">Medicago truncatula</name>
    <name type="common">Barrel medic</name>
    <name type="synonym">Medicago tribuloides</name>
    <dbReference type="NCBI Taxonomy" id="3880"/>
    <lineage>
        <taxon>Eukaryota</taxon>
        <taxon>Viridiplantae</taxon>
        <taxon>Streptophyta</taxon>
        <taxon>Embryophyta</taxon>
        <taxon>Tracheophyta</taxon>
        <taxon>Spermatophyta</taxon>
        <taxon>Magnoliopsida</taxon>
        <taxon>eudicotyledons</taxon>
        <taxon>Gunneridae</taxon>
        <taxon>Pentapetalae</taxon>
        <taxon>rosids</taxon>
        <taxon>fabids</taxon>
        <taxon>Fabales</taxon>
        <taxon>Fabaceae</taxon>
        <taxon>Papilionoideae</taxon>
        <taxon>50 kb inversion clade</taxon>
        <taxon>NPAAA clade</taxon>
        <taxon>Hologalegina</taxon>
        <taxon>IRL clade</taxon>
        <taxon>Trifolieae</taxon>
        <taxon>Medicago</taxon>
    </lineage>
</organism>
<protein>
    <submittedName>
        <fullName evidence="1 2">Uncharacterized protein</fullName>
    </submittedName>
</protein>
<evidence type="ECO:0000313" key="3">
    <source>
        <dbReference type="Proteomes" id="UP000002051"/>
    </source>
</evidence>